<feature type="compositionally biased region" description="Polar residues" evidence="1">
    <location>
        <begin position="373"/>
        <end position="382"/>
    </location>
</feature>
<accession>A0A0K2VAB4</accession>
<feature type="compositionally biased region" description="Basic and acidic residues" evidence="1">
    <location>
        <begin position="310"/>
        <end position="341"/>
    </location>
</feature>
<dbReference type="GO" id="GO:0030833">
    <property type="term" value="P:regulation of actin filament polymerization"/>
    <property type="evidence" value="ECO:0007669"/>
    <property type="project" value="TreeGrafter"/>
</dbReference>
<evidence type="ECO:0000256" key="1">
    <source>
        <dbReference type="SAM" id="MobiDB-lite"/>
    </source>
</evidence>
<feature type="compositionally biased region" description="Basic and acidic residues" evidence="1">
    <location>
        <begin position="157"/>
        <end position="184"/>
    </location>
</feature>
<protein>
    <recommendedName>
        <fullName evidence="2">ADF-H domain-containing protein</fullName>
    </recommendedName>
</protein>
<feature type="compositionally biased region" description="Polar residues" evidence="1">
    <location>
        <begin position="212"/>
        <end position="222"/>
    </location>
</feature>
<dbReference type="InterPro" id="IPR029006">
    <property type="entry name" value="ADF-H/Gelsolin-like_dom_sf"/>
</dbReference>
<dbReference type="CDD" id="cd11282">
    <property type="entry name" value="ADF_coactosin_like"/>
    <property type="match status" value="1"/>
</dbReference>
<sequence length="603" mass="66679">MSESEVKNNGGYVSSSDEEESKAGNEGFRKDGEPEYKPRKASSSDSDSSADGADVIDDDDITSSESNRVSVGHIHSSKTGGSERESKGGRREQVRRHSSSSDTDDAPDELSDEESDVLKNKLEEEKKLDILNDNQELSKEEIELSKRQTVTIEEKEESSKKESGLEEENKKKDELVDVAPEKQHQPILQLNDGNIIVPEVKVTEEVNSNIFEQKQLSTSSSDEAIVDLASPSSQIKKSPSSSSSDEPILEAAPSPPPSMEDRKAVSSSDDEKIESPIHQKKSVVYSSDEEEEINAPASPRKLMSSSEDEPSIHKKISDDEIHMKDSSSDEEFVHLNEKDVMKSPSTTSEDSVKIISESKPLVTEVPKEEIKSSVPSSTTVLEQDQHQQEGKLNSGPANNEKILRAETPERNITSPKPPTSPKPSHIPRVNNNNGDITKIYTEALSNDTENNNKNSKVAAVVNRSKPSRDITEIYKNSILAKEATPPSSPRTPRNKPAKAITSLYTDKIDKPNSTNPSEKLCPKKHNMATSVEKDEIRRAYEDVRSDTSDTEWAVFKFEGNKLGVTATGNDFNEFKSCFGNEDRGFGYIRIMTGDEMSKRSKFV</sequence>
<dbReference type="GO" id="GO:0030864">
    <property type="term" value="C:cortical actin cytoskeleton"/>
    <property type="evidence" value="ECO:0007669"/>
    <property type="project" value="TreeGrafter"/>
</dbReference>
<dbReference type="OrthoDB" id="20822at2759"/>
<feature type="compositionally biased region" description="Acidic residues" evidence="1">
    <location>
        <begin position="102"/>
        <end position="115"/>
    </location>
</feature>
<dbReference type="EMBL" id="HACA01029761">
    <property type="protein sequence ID" value="CDW47122.1"/>
    <property type="molecule type" value="Transcribed_RNA"/>
</dbReference>
<feature type="compositionally biased region" description="Basic and acidic residues" evidence="1">
    <location>
        <begin position="259"/>
        <end position="277"/>
    </location>
</feature>
<feature type="compositionally biased region" description="Low complexity" evidence="1">
    <location>
        <begin position="41"/>
        <end position="53"/>
    </location>
</feature>
<feature type="compositionally biased region" description="Basic and acidic residues" evidence="1">
    <location>
        <begin position="21"/>
        <end position="38"/>
    </location>
</feature>
<dbReference type="SUPFAM" id="SSF55753">
    <property type="entry name" value="Actin depolymerizing proteins"/>
    <property type="match status" value="1"/>
</dbReference>
<feature type="non-terminal residue" evidence="3">
    <location>
        <position position="603"/>
    </location>
</feature>
<reference evidence="3" key="1">
    <citation type="submission" date="2014-05" db="EMBL/GenBank/DDBJ databases">
        <authorList>
            <person name="Chronopoulou M."/>
        </authorList>
    </citation>
    <scope>NUCLEOTIDE SEQUENCE</scope>
    <source>
        <tissue evidence="3">Whole organism</tissue>
    </source>
</reference>
<organism evidence="3">
    <name type="scientific">Lepeophtheirus salmonis</name>
    <name type="common">Salmon louse</name>
    <name type="synonym">Caligus salmonis</name>
    <dbReference type="NCBI Taxonomy" id="72036"/>
    <lineage>
        <taxon>Eukaryota</taxon>
        <taxon>Metazoa</taxon>
        <taxon>Ecdysozoa</taxon>
        <taxon>Arthropoda</taxon>
        <taxon>Crustacea</taxon>
        <taxon>Multicrustacea</taxon>
        <taxon>Hexanauplia</taxon>
        <taxon>Copepoda</taxon>
        <taxon>Siphonostomatoida</taxon>
        <taxon>Caligidae</taxon>
        <taxon>Lepeophtheirus</taxon>
    </lineage>
</organism>
<feature type="compositionally biased region" description="Basic and acidic residues" evidence="1">
    <location>
        <begin position="81"/>
        <end position="92"/>
    </location>
</feature>
<dbReference type="GO" id="GO:0030427">
    <property type="term" value="C:site of polarized growth"/>
    <property type="evidence" value="ECO:0007669"/>
    <property type="project" value="TreeGrafter"/>
</dbReference>
<dbReference type="PANTHER" id="PTHR10829:SF29">
    <property type="entry name" value="COACTOSIN-LIKE PROTEIN"/>
    <property type="match status" value="1"/>
</dbReference>
<feature type="region of interest" description="Disordered" evidence="1">
    <location>
        <begin position="1"/>
        <end position="186"/>
    </location>
</feature>
<feature type="compositionally biased region" description="Basic and acidic residues" evidence="1">
    <location>
        <begin position="116"/>
        <end position="146"/>
    </location>
</feature>
<dbReference type="GO" id="GO:0005884">
    <property type="term" value="C:actin filament"/>
    <property type="evidence" value="ECO:0007669"/>
    <property type="project" value="TreeGrafter"/>
</dbReference>
<name>A0A0K2VAB4_LEPSM</name>
<dbReference type="InterPro" id="IPR002108">
    <property type="entry name" value="ADF-H"/>
</dbReference>
<feature type="region of interest" description="Disordered" evidence="1">
    <location>
        <begin position="212"/>
        <end position="434"/>
    </location>
</feature>
<dbReference type="GO" id="GO:0051015">
    <property type="term" value="F:actin filament binding"/>
    <property type="evidence" value="ECO:0007669"/>
    <property type="project" value="TreeGrafter"/>
</dbReference>
<feature type="domain" description="ADF-H" evidence="2">
    <location>
        <begin position="528"/>
        <end position="603"/>
    </location>
</feature>
<evidence type="ECO:0000313" key="3">
    <source>
        <dbReference type="EMBL" id="CDW47122.1"/>
    </source>
</evidence>
<proteinExistence type="predicted"/>
<evidence type="ECO:0000259" key="2">
    <source>
        <dbReference type="PROSITE" id="PS51263"/>
    </source>
</evidence>
<dbReference type="PROSITE" id="PS51263">
    <property type="entry name" value="ADF_H"/>
    <property type="match status" value="1"/>
</dbReference>
<feature type="compositionally biased region" description="Low complexity" evidence="1">
    <location>
        <begin position="230"/>
        <end position="244"/>
    </location>
</feature>
<dbReference type="Gene3D" id="3.40.20.10">
    <property type="entry name" value="Severin"/>
    <property type="match status" value="1"/>
</dbReference>
<dbReference type="PANTHER" id="PTHR10829">
    <property type="entry name" value="CORTACTIN AND DREBRIN"/>
    <property type="match status" value="1"/>
</dbReference>
<dbReference type="AlphaFoldDB" id="A0A0K2VAB4"/>